<dbReference type="RefSeq" id="WP_313979279.1">
    <property type="nucleotide sequence ID" value="NZ_JASJOS010000005.1"/>
</dbReference>
<feature type="transmembrane region" description="Helical" evidence="1">
    <location>
        <begin position="47"/>
        <end position="64"/>
    </location>
</feature>
<dbReference type="Pfam" id="PF14559">
    <property type="entry name" value="TPR_19"/>
    <property type="match status" value="1"/>
</dbReference>
<keyword evidence="1" id="KW-1133">Transmembrane helix</keyword>
<accession>A0AAE3QM40</accession>
<evidence type="ECO:0000313" key="3">
    <source>
        <dbReference type="Proteomes" id="UP001241110"/>
    </source>
</evidence>
<dbReference type="Gene3D" id="1.25.40.10">
    <property type="entry name" value="Tetratricopeptide repeat domain"/>
    <property type="match status" value="1"/>
</dbReference>
<reference evidence="2" key="1">
    <citation type="submission" date="2023-05" db="EMBL/GenBank/DDBJ databases">
        <authorList>
            <person name="Zhang X."/>
        </authorList>
    </citation>
    <scope>NUCLEOTIDE SEQUENCE</scope>
    <source>
        <strain evidence="2">YF14B1</strain>
    </source>
</reference>
<gene>
    <name evidence="2" type="ORF">QNI16_13310</name>
</gene>
<dbReference type="EMBL" id="JASJOS010000005">
    <property type="protein sequence ID" value="MDJ1481470.1"/>
    <property type="molecule type" value="Genomic_DNA"/>
</dbReference>
<keyword evidence="1" id="KW-0812">Transmembrane</keyword>
<dbReference type="AlphaFoldDB" id="A0AAE3QM40"/>
<comment type="caution">
    <text evidence="2">The sequence shown here is derived from an EMBL/GenBank/DDBJ whole genome shotgun (WGS) entry which is preliminary data.</text>
</comment>
<dbReference type="InterPro" id="IPR011990">
    <property type="entry name" value="TPR-like_helical_dom_sf"/>
</dbReference>
<protein>
    <submittedName>
        <fullName evidence="2">Tetratricopeptide repeat protein</fullName>
    </submittedName>
</protein>
<keyword evidence="1" id="KW-0472">Membrane</keyword>
<evidence type="ECO:0000313" key="2">
    <source>
        <dbReference type="EMBL" id="MDJ1481470.1"/>
    </source>
</evidence>
<evidence type="ECO:0000256" key="1">
    <source>
        <dbReference type="SAM" id="Phobius"/>
    </source>
</evidence>
<proteinExistence type="predicted"/>
<name>A0AAE3QM40_9BACT</name>
<dbReference type="Proteomes" id="UP001241110">
    <property type="component" value="Unassembled WGS sequence"/>
</dbReference>
<dbReference type="SUPFAM" id="SSF48452">
    <property type="entry name" value="TPR-like"/>
    <property type="match status" value="1"/>
</dbReference>
<sequence length="208" mass="24113">MNEANKKNHFSRVELKQRLQQLEAEIQAKEAYAEIPLSSIRKNNWKVCFLALLPVLLATGYFLYNRAYNKKLFSQYYEPYPNVIGYTLQNTVEGPASQTEALRLYEQGHYADALKYFEQASQIGKEHTDLLFYAGIASIEVNQLDKAEAYMQEVVKHPNSSFVSQAEWYLALIHLRKSEPNQAKEHLRLLTQSTEIFKEKAFSLLNKL</sequence>
<organism evidence="2 3">
    <name type="scientific">Xanthocytophaga flava</name>
    <dbReference type="NCBI Taxonomy" id="3048013"/>
    <lineage>
        <taxon>Bacteria</taxon>
        <taxon>Pseudomonadati</taxon>
        <taxon>Bacteroidota</taxon>
        <taxon>Cytophagia</taxon>
        <taxon>Cytophagales</taxon>
        <taxon>Rhodocytophagaceae</taxon>
        <taxon>Xanthocytophaga</taxon>
    </lineage>
</organism>